<dbReference type="EMBL" id="BONY01000035">
    <property type="protein sequence ID" value="GIH07277.1"/>
    <property type="molecule type" value="Genomic_DNA"/>
</dbReference>
<dbReference type="GO" id="GO:0005886">
    <property type="term" value="C:plasma membrane"/>
    <property type="evidence" value="ECO:0007669"/>
    <property type="project" value="TreeGrafter"/>
</dbReference>
<dbReference type="InterPro" id="IPR052165">
    <property type="entry name" value="Membrane_assoc_protease"/>
</dbReference>
<gene>
    <name evidence="7" type="ORF">Rhe02_53440</name>
</gene>
<accession>A0A8J3QC75</accession>
<name>A0A8J3QC75_9ACTN</name>
<evidence type="ECO:0000259" key="6">
    <source>
        <dbReference type="Pfam" id="PF01957"/>
    </source>
</evidence>
<organism evidence="7 8">
    <name type="scientific">Rhizocola hellebori</name>
    <dbReference type="NCBI Taxonomy" id="1392758"/>
    <lineage>
        <taxon>Bacteria</taxon>
        <taxon>Bacillati</taxon>
        <taxon>Actinomycetota</taxon>
        <taxon>Actinomycetes</taxon>
        <taxon>Micromonosporales</taxon>
        <taxon>Micromonosporaceae</taxon>
        <taxon>Rhizocola</taxon>
    </lineage>
</organism>
<feature type="transmembrane region" description="Helical" evidence="5">
    <location>
        <begin position="38"/>
        <end position="67"/>
    </location>
</feature>
<sequence length="143" mass="15720">MADVADWIWWLIAAVILVLAELFTGTFVLLMLGTGALAASIAGLAGAPGWVMVLVFAAVSALSLWLLRPWINRRFSKGKEMGLSVIEGADVLVVERVDREHGMVKIEGELWRARPYDVGQTYEPGERVRVVKVDGATALVWRD</sequence>
<dbReference type="PANTHER" id="PTHR33507">
    <property type="entry name" value="INNER MEMBRANE PROTEIN YBBJ"/>
    <property type="match status" value="1"/>
</dbReference>
<keyword evidence="4 5" id="KW-0472">Membrane</keyword>
<feature type="transmembrane region" description="Helical" evidence="5">
    <location>
        <begin position="7"/>
        <end position="32"/>
    </location>
</feature>
<protein>
    <submittedName>
        <fullName evidence="7">Membrane protein</fullName>
    </submittedName>
</protein>
<dbReference type="RefSeq" id="WP_239124068.1">
    <property type="nucleotide sequence ID" value="NZ_BONY01000035.1"/>
</dbReference>
<reference evidence="7" key="1">
    <citation type="submission" date="2021-01" db="EMBL/GenBank/DDBJ databases">
        <title>Whole genome shotgun sequence of Rhizocola hellebori NBRC 109834.</title>
        <authorList>
            <person name="Komaki H."/>
            <person name="Tamura T."/>
        </authorList>
    </citation>
    <scope>NUCLEOTIDE SEQUENCE</scope>
    <source>
        <strain evidence="7">NBRC 109834</strain>
    </source>
</reference>
<evidence type="ECO:0000256" key="2">
    <source>
        <dbReference type="ARBA" id="ARBA00022692"/>
    </source>
</evidence>
<dbReference type="Gene3D" id="2.40.50.140">
    <property type="entry name" value="Nucleic acid-binding proteins"/>
    <property type="match status" value="1"/>
</dbReference>
<dbReference type="Pfam" id="PF01957">
    <property type="entry name" value="NfeD"/>
    <property type="match status" value="1"/>
</dbReference>
<comment type="subcellular location">
    <subcellularLocation>
        <location evidence="1">Membrane</location>
        <topology evidence="1">Multi-pass membrane protein</topology>
    </subcellularLocation>
</comment>
<keyword evidence="3 5" id="KW-1133">Transmembrane helix</keyword>
<evidence type="ECO:0000256" key="4">
    <source>
        <dbReference type="ARBA" id="ARBA00023136"/>
    </source>
</evidence>
<dbReference type="InterPro" id="IPR012340">
    <property type="entry name" value="NA-bd_OB-fold"/>
</dbReference>
<evidence type="ECO:0000313" key="7">
    <source>
        <dbReference type="EMBL" id="GIH07277.1"/>
    </source>
</evidence>
<evidence type="ECO:0000256" key="3">
    <source>
        <dbReference type="ARBA" id="ARBA00022989"/>
    </source>
</evidence>
<evidence type="ECO:0000256" key="5">
    <source>
        <dbReference type="SAM" id="Phobius"/>
    </source>
</evidence>
<feature type="domain" description="NfeD-like C-terminal" evidence="6">
    <location>
        <begin position="91"/>
        <end position="142"/>
    </location>
</feature>
<dbReference type="Proteomes" id="UP000612899">
    <property type="component" value="Unassembled WGS sequence"/>
</dbReference>
<dbReference type="SUPFAM" id="SSF141322">
    <property type="entry name" value="NfeD domain-like"/>
    <property type="match status" value="1"/>
</dbReference>
<evidence type="ECO:0000313" key="8">
    <source>
        <dbReference type="Proteomes" id="UP000612899"/>
    </source>
</evidence>
<comment type="caution">
    <text evidence="7">The sequence shown here is derived from an EMBL/GenBank/DDBJ whole genome shotgun (WGS) entry which is preliminary data.</text>
</comment>
<keyword evidence="8" id="KW-1185">Reference proteome</keyword>
<proteinExistence type="predicted"/>
<dbReference type="InterPro" id="IPR002810">
    <property type="entry name" value="NfeD-like_C"/>
</dbReference>
<dbReference type="AlphaFoldDB" id="A0A8J3QC75"/>
<keyword evidence="2 5" id="KW-0812">Transmembrane</keyword>
<dbReference type="PANTHER" id="PTHR33507:SF3">
    <property type="entry name" value="INNER MEMBRANE PROTEIN YBBJ"/>
    <property type="match status" value="1"/>
</dbReference>
<evidence type="ECO:0000256" key="1">
    <source>
        <dbReference type="ARBA" id="ARBA00004141"/>
    </source>
</evidence>